<organism evidence="1">
    <name type="scientific">marine sediment metagenome</name>
    <dbReference type="NCBI Taxonomy" id="412755"/>
    <lineage>
        <taxon>unclassified sequences</taxon>
        <taxon>metagenomes</taxon>
        <taxon>ecological metagenomes</taxon>
    </lineage>
</organism>
<evidence type="ECO:0000313" key="1">
    <source>
        <dbReference type="EMBL" id="KKK70447.1"/>
    </source>
</evidence>
<reference evidence="1" key="1">
    <citation type="journal article" date="2015" name="Nature">
        <title>Complex archaea that bridge the gap between prokaryotes and eukaryotes.</title>
        <authorList>
            <person name="Spang A."/>
            <person name="Saw J.H."/>
            <person name="Jorgensen S.L."/>
            <person name="Zaremba-Niedzwiedzka K."/>
            <person name="Martijn J."/>
            <person name="Lind A.E."/>
            <person name="van Eijk R."/>
            <person name="Schleper C."/>
            <person name="Guy L."/>
            <person name="Ettema T.J."/>
        </authorList>
    </citation>
    <scope>NUCLEOTIDE SEQUENCE</scope>
</reference>
<gene>
    <name evidence="1" type="ORF">LCGC14_2923860</name>
</gene>
<sequence length="81" mass="9551">MEGKELFRRTKNASWSIRRTQYGERDNDDDDTYAYHNGCKLFSEMGSTPWSWFIGEKDGCYNCHAKVPDYIQALVRLYEGK</sequence>
<proteinExistence type="predicted"/>
<accession>A0A0F8XN49</accession>
<protein>
    <submittedName>
        <fullName evidence="1">Uncharacterized protein</fullName>
    </submittedName>
</protein>
<name>A0A0F8XN49_9ZZZZ</name>
<dbReference type="EMBL" id="LAZR01058186">
    <property type="protein sequence ID" value="KKK70447.1"/>
    <property type="molecule type" value="Genomic_DNA"/>
</dbReference>
<comment type="caution">
    <text evidence="1">The sequence shown here is derived from an EMBL/GenBank/DDBJ whole genome shotgun (WGS) entry which is preliminary data.</text>
</comment>
<dbReference type="AlphaFoldDB" id="A0A0F8XN49"/>